<evidence type="ECO:0000313" key="2">
    <source>
        <dbReference type="EMBL" id="MBU5676762.1"/>
    </source>
</evidence>
<name>A0ABS6G2Q0_9FIRM</name>
<dbReference type="EMBL" id="JAHLQK010000003">
    <property type="protein sequence ID" value="MBU5676762.1"/>
    <property type="molecule type" value="Genomic_DNA"/>
</dbReference>
<dbReference type="PROSITE" id="PS50853">
    <property type="entry name" value="FN3"/>
    <property type="match status" value="1"/>
</dbReference>
<protein>
    <recommendedName>
        <fullName evidence="1">Fibronectin type-III domain-containing protein</fullName>
    </recommendedName>
</protein>
<dbReference type="CDD" id="cd00063">
    <property type="entry name" value="FN3"/>
    <property type="match status" value="1"/>
</dbReference>
<dbReference type="Proteomes" id="UP000779508">
    <property type="component" value="Unassembled WGS sequence"/>
</dbReference>
<sequence length="514" mass="57255">MAWVEVKRESYYTSKGEKSGEICSGKSAGSPHWDQIEVRVGYTKESGDDFILVTELLLRPVDSFPRRTKFRSRIINSSGYEYISRIQETGEWTGYGAFSFTTPSAGTYTVIAEIEVLNNTPTVPSSITVPTTVRGGESLNISWGASTDADGDSLTYRLERSANGGSWTQIYSGSNKSYTDSITKGWNTVTYRVRAFDGNTYNGHSDYRTSPVRTVINNTAPTISGNDQNLGDKNLGFLITYQVNDVDAGDSLIVTEKLNGSTIRTINGAPRNQPVEIEITNETLFSLPLNSDNTMEIKVDDQQGGIAYRRYTFRRTNTAPIISDQDQNLGKKTEPFSVDFNVMDNESNAITTKTYLNGIKKEEYTVIDGATNTFAISKEDWFKLSIGQHNIKIEAIDEYGATSVRNYVFQRYDDKIQFTLKSPIETDIAATKILATPTWIIPEGAITKIEACNNAYDEVQAWEDITSQVLIGRHYNFTNDIKISDKWGIDIKFTIEKGASTEECIIHGFGGAFE</sequence>
<keyword evidence="3" id="KW-1185">Reference proteome</keyword>
<evidence type="ECO:0000313" key="3">
    <source>
        <dbReference type="Proteomes" id="UP000779508"/>
    </source>
</evidence>
<feature type="domain" description="Fibronectin type-III" evidence="1">
    <location>
        <begin position="123"/>
        <end position="222"/>
    </location>
</feature>
<gene>
    <name evidence="2" type="ORF">KQI88_10055</name>
</gene>
<dbReference type="InterPro" id="IPR003961">
    <property type="entry name" value="FN3_dom"/>
</dbReference>
<accession>A0ABS6G2Q0</accession>
<proteinExistence type="predicted"/>
<organism evidence="2 3">
    <name type="scientific">Alkaliphilus flagellatus</name>
    <dbReference type="NCBI Taxonomy" id="2841507"/>
    <lineage>
        <taxon>Bacteria</taxon>
        <taxon>Bacillati</taxon>
        <taxon>Bacillota</taxon>
        <taxon>Clostridia</taxon>
        <taxon>Peptostreptococcales</taxon>
        <taxon>Natronincolaceae</taxon>
        <taxon>Alkaliphilus</taxon>
    </lineage>
</organism>
<evidence type="ECO:0000259" key="1">
    <source>
        <dbReference type="PROSITE" id="PS50853"/>
    </source>
</evidence>
<comment type="caution">
    <text evidence="2">The sequence shown here is derived from an EMBL/GenBank/DDBJ whole genome shotgun (WGS) entry which is preliminary data.</text>
</comment>
<reference evidence="2 3" key="1">
    <citation type="submission" date="2021-06" db="EMBL/GenBank/DDBJ databases">
        <authorList>
            <person name="Sun Q."/>
            <person name="Li D."/>
        </authorList>
    </citation>
    <scope>NUCLEOTIDE SEQUENCE [LARGE SCALE GENOMIC DNA]</scope>
    <source>
        <strain evidence="2 3">MSJ-5</strain>
    </source>
</reference>
<dbReference type="RefSeq" id="WP_216416899.1">
    <property type="nucleotide sequence ID" value="NZ_JAHLQK010000003.1"/>
</dbReference>